<dbReference type="InterPro" id="IPR003140">
    <property type="entry name" value="PLipase/COase/thioEstase"/>
</dbReference>
<dbReference type="PANTHER" id="PTHR43037">
    <property type="entry name" value="UNNAMED PRODUCT-RELATED"/>
    <property type="match status" value="1"/>
</dbReference>
<dbReference type="AlphaFoldDB" id="A0A368KKT8"/>
<comment type="caution">
    <text evidence="3">The sequence shown here is derived from an EMBL/GenBank/DDBJ whole genome shotgun (WGS) entry which is preliminary data.</text>
</comment>
<dbReference type="InterPro" id="IPR050955">
    <property type="entry name" value="Plant_Biomass_Hydrol_Est"/>
</dbReference>
<protein>
    <recommendedName>
        <fullName evidence="2">Phospholipase/carboxylesterase/thioesterase domain-containing protein</fullName>
    </recommendedName>
</protein>
<dbReference type="Pfam" id="PF02230">
    <property type="entry name" value="Abhydrolase_2"/>
    <property type="match status" value="1"/>
</dbReference>
<dbReference type="Gene3D" id="3.40.50.1820">
    <property type="entry name" value="alpha/beta hydrolase"/>
    <property type="match status" value="1"/>
</dbReference>
<evidence type="ECO:0000256" key="1">
    <source>
        <dbReference type="ARBA" id="ARBA00022729"/>
    </source>
</evidence>
<sequence>MVQADLDPNGEPSHILVFALRTSNTESLQNVFMKRLDTPAPPTSHSSNLCVQQSKIYEFRIRRDSSQSCPLELFSPEHYEPGYAYPLIVWLHGAMDNESQLRRIMPLTSTRNFVAVGPRGVNCHSRRVNGFPAYYWSQDEASIEAASRRVEMAIESATEQFNIHHRRVFLAGYQDGATMALRLALQNPGEYAGIISINGPLPTGNAPLRNLGMCDNLPILLMHCHESTYYTESQLCDDIRLGYSAGLRMDVREYLCGDGIMTDMLEDLNGWVMGQVLK</sequence>
<evidence type="ECO:0000313" key="4">
    <source>
        <dbReference type="Proteomes" id="UP000253562"/>
    </source>
</evidence>
<keyword evidence="1" id="KW-0732">Signal</keyword>
<proteinExistence type="predicted"/>
<dbReference type="EMBL" id="QPEX01000045">
    <property type="protein sequence ID" value="RCS41388.1"/>
    <property type="molecule type" value="Genomic_DNA"/>
</dbReference>
<accession>A0A368KKT8</accession>
<organism evidence="3 4">
    <name type="scientific">Bremerella cremea</name>
    <dbReference type="NCBI Taxonomy" id="1031537"/>
    <lineage>
        <taxon>Bacteria</taxon>
        <taxon>Pseudomonadati</taxon>
        <taxon>Planctomycetota</taxon>
        <taxon>Planctomycetia</taxon>
        <taxon>Pirellulales</taxon>
        <taxon>Pirellulaceae</taxon>
        <taxon>Bremerella</taxon>
    </lineage>
</organism>
<evidence type="ECO:0000313" key="3">
    <source>
        <dbReference type="EMBL" id="RCS41388.1"/>
    </source>
</evidence>
<evidence type="ECO:0000259" key="2">
    <source>
        <dbReference type="Pfam" id="PF02230"/>
    </source>
</evidence>
<dbReference type="PANTHER" id="PTHR43037:SF1">
    <property type="entry name" value="BLL1128 PROTEIN"/>
    <property type="match status" value="1"/>
</dbReference>
<name>A0A368KKT8_9BACT</name>
<dbReference type="GO" id="GO:0016787">
    <property type="term" value="F:hydrolase activity"/>
    <property type="evidence" value="ECO:0007669"/>
    <property type="project" value="InterPro"/>
</dbReference>
<dbReference type="InterPro" id="IPR029058">
    <property type="entry name" value="AB_hydrolase_fold"/>
</dbReference>
<feature type="domain" description="Phospholipase/carboxylesterase/thioesterase" evidence="2">
    <location>
        <begin position="137"/>
        <end position="229"/>
    </location>
</feature>
<reference evidence="3 4" key="1">
    <citation type="submission" date="2018-07" db="EMBL/GenBank/DDBJ databases">
        <title>Comparative genomes isolates from brazilian mangrove.</title>
        <authorList>
            <person name="De Araujo J.E."/>
            <person name="Taketani R.G."/>
            <person name="Silva M.C.P."/>
            <person name="Lourenco M.V."/>
            <person name="Oliveira V.M."/>
            <person name="Andreote F.D."/>
        </authorList>
    </citation>
    <scope>NUCLEOTIDE SEQUENCE [LARGE SCALE GENOMIC DNA]</scope>
    <source>
        <strain evidence="3 4">HEX PRIS-MGV</strain>
    </source>
</reference>
<gene>
    <name evidence="3" type="ORF">DTL42_22785</name>
</gene>
<dbReference type="SUPFAM" id="SSF53474">
    <property type="entry name" value="alpha/beta-Hydrolases"/>
    <property type="match status" value="1"/>
</dbReference>
<dbReference type="Proteomes" id="UP000253562">
    <property type="component" value="Unassembled WGS sequence"/>
</dbReference>